<name>A0A7M7JPQ7_VARDE</name>
<accession>A0A7M7JPQ7</accession>
<feature type="region of interest" description="Disordered" evidence="2">
    <location>
        <begin position="781"/>
        <end position="820"/>
    </location>
</feature>
<dbReference type="InterPro" id="IPR036116">
    <property type="entry name" value="FN3_sf"/>
</dbReference>
<reference evidence="7" key="1">
    <citation type="submission" date="2021-01" db="UniProtKB">
        <authorList>
            <consortium name="EnsemblMetazoa"/>
        </authorList>
    </citation>
    <scope>IDENTIFICATION</scope>
</reference>
<dbReference type="PROSITE" id="PS50853">
    <property type="entry name" value="FN3"/>
    <property type="match status" value="3"/>
</dbReference>
<dbReference type="Gene3D" id="2.60.40.10">
    <property type="entry name" value="Immunoglobulins"/>
    <property type="match status" value="7"/>
</dbReference>
<dbReference type="FunFam" id="2.60.40.10:FF:000028">
    <property type="entry name" value="Neuronal cell adhesion molecule"/>
    <property type="match status" value="1"/>
</dbReference>
<dbReference type="SMART" id="SM00060">
    <property type="entry name" value="FN3"/>
    <property type="match status" value="3"/>
</dbReference>
<evidence type="ECO:0000259" key="5">
    <source>
        <dbReference type="PROSITE" id="PS50835"/>
    </source>
</evidence>
<dbReference type="RefSeq" id="XP_022655327.1">
    <property type="nucleotide sequence ID" value="XM_022799592.1"/>
</dbReference>
<dbReference type="AlphaFoldDB" id="A0A7M7JPQ7"/>
<dbReference type="OrthoDB" id="5982258at2759"/>
<dbReference type="InterPro" id="IPR003599">
    <property type="entry name" value="Ig_sub"/>
</dbReference>
<evidence type="ECO:0000256" key="4">
    <source>
        <dbReference type="SAM" id="SignalP"/>
    </source>
</evidence>
<protein>
    <submittedName>
        <fullName evidence="7">Uncharacterized protein</fullName>
    </submittedName>
</protein>
<dbReference type="InterPro" id="IPR003961">
    <property type="entry name" value="FN3_dom"/>
</dbReference>
<feature type="domain" description="Ig-like" evidence="5">
    <location>
        <begin position="35"/>
        <end position="125"/>
    </location>
</feature>
<feature type="signal peptide" evidence="4">
    <location>
        <begin position="1"/>
        <end position="31"/>
    </location>
</feature>
<dbReference type="KEGG" id="vde:111247969"/>
<dbReference type="CDD" id="cd00063">
    <property type="entry name" value="FN3"/>
    <property type="match status" value="3"/>
</dbReference>
<dbReference type="SUPFAM" id="SSF48726">
    <property type="entry name" value="Immunoglobulin"/>
    <property type="match status" value="4"/>
</dbReference>
<feature type="chain" id="PRO_5029895154" evidence="4">
    <location>
        <begin position="32"/>
        <end position="820"/>
    </location>
</feature>
<evidence type="ECO:0000313" key="8">
    <source>
        <dbReference type="Proteomes" id="UP000594260"/>
    </source>
</evidence>
<dbReference type="InParanoid" id="A0A7M7JPQ7"/>
<dbReference type="OMA" id="SINAWEG"/>
<dbReference type="GeneID" id="111247969"/>
<organism evidence="7 8">
    <name type="scientific">Varroa destructor</name>
    <name type="common">Honeybee mite</name>
    <dbReference type="NCBI Taxonomy" id="109461"/>
    <lineage>
        <taxon>Eukaryota</taxon>
        <taxon>Metazoa</taxon>
        <taxon>Ecdysozoa</taxon>
        <taxon>Arthropoda</taxon>
        <taxon>Chelicerata</taxon>
        <taxon>Arachnida</taxon>
        <taxon>Acari</taxon>
        <taxon>Parasitiformes</taxon>
        <taxon>Mesostigmata</taxon>
        <taxon>Gamasina</taxon>
        <taxon>Dermanyssoidea</taxon>
        <taxon>Varroidae</taxon>
        <taxon>Varroa</taxon>
    </lineage>
</organism>
<evidence type="ECO:0000313" key="7">
    <source>
        <dbReference type="EnsemblMetazoa" id="XP_022655327"/>
    </source>
</evidence>
<dbReference type="GO" id="GO:0009653">
    <property type="term" value="P:anatomical structure morphogenesis"/>
    <property type="evidence" value="ECO:0007669"/>
    <property type="project" value="UniProtKB-ARBA"/>
</dbReference>
<proteinExistence type="predicted"/>
<feature type="domain" description="Fibronectin type-III" evidence="6">
    <location>
        <begin position="373"/>
        <end position="467"/>
    </location>
</feature>
<dbReference type="InterPro" id="IPR007110">
    <property type="entry name" value="Ig-like_dom"/>
</dbReference>
<feature type="domain" description="Ig-like" evidence="5">
    <location>
        <begin position="130"/>
        <end position="216"/>
    </location>
</feature>
<keyword evidence="3" id="KW-0812">Transmembrane</keyword>
<evidence type="ECO:0000256" key="2">
    <source>
        <dbReference type="SAM" id="MobiDB-lite"/>
    </source>
</evidence>
<dbReference type="Pfam" id="PF07679">
    <property type="entry name" value="I-set"/>
    <property type="match status" value="1"/>
</dbReference>
<keyword evidence="3" id="KW-1133">Transmembrane helix</keyword>
<dbReference type="PANTHER" id="PTHR13817">
    <property type="entry name" value="TITIN"/>
    <property type="match status" value="1"/>
</dbReference>
<dbReference type="InterPro" id="IPR013098">
    <property type="entry name" value="Ig_I-set"/>
</dbReference>
<dbReference type="Pfam" id="PF13927">
    <property type="entry name" value="Ig_3"/>
    <property type="match status" value="2"/>
</dbReference>
<evidence type="ECO:0000259" key="6">
    <source>
        <dbReference type="PROSITE" id="PS50853"/>
    </source>
</evidence>
<keyword evidence="3" id="KW-0472">Membrane</keyword>
<dbReference type="InterPro" id="IPR050964">
    <property type="entry name" value="Striated_Muscle_Regulatory"/>
</dbReference>
<evidence type="ECO:0000256" key="3">
    <source>
        <dbReference type="SAM" id="Phobius"/>
    </source>
</evidence>
<keyword evidence="4" id="KW-0732">Signal</keyword>
<feature type="transmembrane region" description="Helical" evidence="3">
    <location>
        <begin position="686"/>
        <end position="710"/>
    </location>
</feature>
<dbReference type="GO" id="GO:0030154">
    <property type="term" value="P:cell differentiation"/>
    <property type="evidence" value="ECO:0007669"/>
    <property type="project" value="UniProtKB-ARBA"/>
</dbReference>
<keyword evidence="8" id="KW-1185">Reference proteome</keyword>
<dbReference type="EnsemblMetazoa" id="XM_022799592">
    <property type="protein sequence ID" value="XP_022655327"/>
    <property type="gene ID" value="LOC111247969"/>
</dbReference>
<dbReference type="SMART" id="SM00408">
    <property type="entry name" value="IGc2"/>
    <property type="match status" value="3"/>
</dbReference>
<feature type="domain" description="Fibronectin type-III" evidence="6">
    <location>
        <begin position="573"/>
        <end position="666"/>
    </location>
</feature>
<dbReference type="InterPro" id="IPR013783">
    <property type="entry name" value="Ig-like_fold"/>
</dbReference>
<dbReference type="InterPro" id="IPR003598">
    <property type="entry name" value="Ig_sub2"/>
</dbReference>
<keyword evidence="1" id="KW-0677">Repeat</keyword>
<dbReference type="Pfam" id="PF00041">
    <property type="entry name" value="fn3"/>
    <property type="match status" value="3"/>
</dbReference>
<dbReference type="PROSITE" id="PS50835">
    <property type="entry name" value="IG_LIKE"/>
    <property type="match status" value="3"/>
</dbReference>
<dbReference type="InterPro" id="IPR036179">
    <property type="entry name" value="Ig-like_dom_sf"/>
</dbReference>
<dbReference type="FunFam" id="2.60.40.10:FF:000719">
    <property type="entry name" value="nephrin isoform X1"/>
    <property type="match status" value="1"/>
</dbReference>
<feature type="domain" description="Ig-like" evidence="5">
    <location>
        <begin position="271"/>
        <end position="364"/>
    </location>
</feature>
<dbReference type="Proteomes" id="UP000594260">
    <property type="component" value="Unplaced"/>
</dbReference>
<sequence>MAAVFPPQKMSPPTSLFLALFVSIISSTCDAGDIPHIGPIKISDDLVEGQRLMIVCAVLRGTPPISFSWRKDSALLVGSPDVKIIHLDEFQEQLQISRLSSAHIANYTCQAKNAFGSDHMSVRIVMKLKPQWISSNNSDAVYGIEDKGVRIDCRALGHPTPTVTILKDNLPIIVSSRLRNTDGLLEITNLKLGDKGSYMCEASNTIGRIIKTVKVYLNDKRPVDPSSRLRIIDGFLEISDLKTEDKGDYICEASNVIGQLTKTVKVHFNVPARFKEKTAVVTSRRSETTRLKCYALGDHPISIVWSKGNVKLDKRTSSRYQIVESITTDGMNSELLIRETDRTDSALYSCNTENKFGSDERKVKLIVKDVPGPPQDVKVRDIWSRSVSVHWTPSYDGNSPITKHIVQYWKEHGVSYRLQEMVIPWAQQVTLVRDLQPGTQYVLSVTAENNMGKSEPSRTVTFTTNEEEPEAPPLDVNAITQGPTTVLVSWKAPQKDAWNGDIEGYYIGFKPKNSDGSASYRRVDQTNNITHEFILQGLNKGTEYEITVKAYNRAGTGPTSPERLVMTRPGEDSPDIPRLFVDAVTAESIKVHWQLRTGGLKFNYTVHHRQADGGAWLESIIVNATSNSFTLEGLRSGTTYEIFLTASNGILRGDPSQILKVQTLRSPDMLVEMFETDGELPLYFNMYLIVPAAALALAIIVIVVSSYICCRQMKNVQQPLPQQELALYGTVMPQRCVDAAGNEFTLAYGTVQTQSDSAAVQLQAQAAQMQATTAATLVQTTGNTNNTGTWSRKEAPKNRPLPIPTEVTDKATGHFYDSAQ</sequence>
<dbReference type="PANTHER" id="PTHR13817:SF102">
    <property type="entry name" value="DOWN SYNDROME CELL ADHESION MOLECULE-LIKE PROTEIN DSCAM2"/>
    <property type="match status" value="1"/>
</dbReference>
<dbReference type="SMART" id="SM00409">
    <property type="entry name" value="IG"/>
    <property type="match status" value="3"/>
</dbReference>
<dbReference type="SUPFAM" id="SSF49265">
    <property type="entry name" value="Fibronectin type III"/>
    <property type="match status" value="2"/>
</dbReference>
<feature type="domain" description="Fibronectin type-III" evidence="6">
    <location>
        <begin position="472"/>
        <end position="570"/>
    </location>
</feature>
<evidence type="ECO:0000256" key="1">
    <source>
        <dbReference type="ARBA" id="ARBA00022737"/>
    </source>
</evidence>